<keyword evidence="3" id="KW-1185">Reference proteome</keyword>
<dbReference type="Proteomes" id="UP000812270">
    <property type="component" value="Unassembled WGS sequence"/>
</dbReference>
<name>A0A9E2W553_9BACT</name>
<proteinExistence type="predicted"/>
<accession>A0A9E2W553</accession>
<dbReference type="RefSeq" id="WP_217794929.1">
    <property type="nucleotide sequence ID" value="NZ_JAHSPG010000018.1"/>
</dbReference>
<evidence type="ECO:0000313" key="2">
    <source>
        <dbReference type="EMBL" id="MBV4360495.1"/>
    </source>
</evidence>
<gene>
    <name evidence="2" type="ORF">KTO63_25250</name>
</gene>
<sequence>MNTDTKTLSFKFTVRGILAEFVSLRLFDGSDREVTQKYEMLSEILEPGFYKLRIEFNEFVKDNIYRVSTDIDETYDQPASWSSMVSSGFASSHEYYAKPFIQYSKEFTASVNKDKSTEVGGLLLFIRYPDVKAAEEKHDLYENFYILNDKREILFKLDASNTANDKNYGWMAFHVALEEGNYSIVYNGEVKTEMPLFIFQNWQTQLFMMYKDMPLFSTARILIVRDGSGFRENEITQLKLDALLQKIQNGIYYVPPSLIREAAHGKWENPVLAIAVAYCYLLSNDTEHNDLFLIILRNLENKILRNHFASDILALRLLSDSHSGKAIDPEIKVSQPPMFLVGMKILINHSVQLPDLFVAGSAAEKAVAKLKYDTVLTSYEPITDIKQHSKQEKANRRGNEAPSIEESPSDKSISPQQNEIVLKLNISLNYIPFFSASESDHSNWISNSIFNHLSNADPGNGPVDINSIASQLSITPNLVREHLKDMPNLEYLSKFFQSQIPNAGNINPNAVKNFATNMAALNATLSKPKDNEI</sequence>
<evidence type="ECO:0000256" key="1">
    <source>
        <dbReference type="SAM" id="MobiDB-lite"/>
    </source>
</evidence>
<reference evidence="2" key="1">
    <citation type="submission" date="2021-06" db="EMBL/GenBank/DDBJ databases">
        <authorList>
            <person name="Huq M.A."/>
        </authorList>
    </citation>
    <scope>NUCLEOTIDE SEQUENCE</scope>
    <source>
        <strain evidence="2">MAH-26</strain>
    </source>
</reference>
<organism evidence="2 3">
    <name type="scientific">Pinibacter aurantiacus</name>
    <dbReference type="NCBI Taxonomy" id="2851599"/>
    <lineage>
        <taxon>Bacteria</taxon>
        <taxon>Pseudomonadati</taxon>
        <taxon>Bacteroidota</taxon>
        <taxon>Chitinophagia</taxon>
        <taxon>Chitinophagales</taxon>
        <taxon>Chitinophagaceae</taxon>
        <taxon>Pinibacter</taxon>
    </lineage>
</organism>
<feature type="compositionally biased region" description="Basic and acidic residues" evidence="1">
    <location>
        <begin position="386"/>
        <end position="399"/>
    </location>
</feature>
<protein>
    <submittedName>
        <fullName evidence="2">Uncharacterized protein</fullName>
    </submittedName>
</protein>
<feature type="region of interest" description="Disordered" evidence="1">
    <location>
        <begin position="386"/>
        <end position="415"/>
    </location>
</feature>
<dbReference type="AlphaFoldDB" id="A0A9E2W553"/>
<dbReference type="EMBL" id="JAHSPG010000018">
    <property type="protein sequence ID" value="MBV4360495.1"/>
    <property type="molecule type" value="Genomic_DNA"/>
</dbReference>
<evidence type="ECO:0000313" key="3">
    <source>
        <dbReference type="Proteomes" id="UP000812270"/>
    </source>
</evidence>
<comment type="caution">
    <text evidence="2">The sequence shown here is derived from an EMBL/GenBank/DDBJ whole genome shotgun (WGS) entry which is preliminary data.</text>
</comment>